<dbReference type="RefSeq" id="WP_149838677.1">
    <property type="nucleotide sequence ID" value="NZ_VUOC01000002.1"/>
</dbReference>
<dbReference type="InterPro" id="IPR018958">
    <property type="entry name" value="Knr4/Smi1-like_dom"/>
</dbReference>
<reference evidence="2 3" key="1">
    <citation type="submission" date="2019-09" db="EMBL/GenBank/DDBJ databases">
        <title>Chitinophaga ginsengihumi sp. nov., isolated from soil of ginseng rhizosphere.</title>
        <authorList>
            <person name="Lee J."/>
        </authorList>
    </citation>
    <scope>NUCLEOTIDE SEQUENCE [LARGE SCALE GENOMIC DNA]</scope>
    <source>
        <strain evidence="2 3">BN140078</strain>
    </source>
</reference>
<evidence type="ECO:0000313" key="3">
    <source>
        <dbReference type="Proteomes" id="UP000324611"/>
    </source>
</evidence>
<keyword evidence="3" id="KW-1185">Reference proteome</keyword>
<reference evidence="2 3" key="2">
    <citation type="submission" date="2019-09" db="EMBL/GenBank/DDBJ databases">
        <authorList>
            <person name="Jin C."/>
        </authorList>
    </citation>
    <scope>NUCLEOTIDE SEQUENCE [LARGE SCALE GENOMIC DNA]</scope>
    <source>
        <strain evidence="2 3">BN140078</strain>
    </source>
</reference>
<dbReference type="EMBL" id="VUOC01000002">
    <property type="protein sequence ID" value="KAA2243802.1"/>
    <property type="molecule type" value="Genomic_DNA"/>
</dbReference>
<organism evidence="2 3">
    <name type="scientific">Chitinophaga agrisoli</name>
    <dbReference type="NCBI Taxonomy" id="2607653"/>
    <lineage>
        <taxon>Bacteria</taxon>
        <taxon>Pseudomonadati</taxon>
        <taxon>Bacteroidota</taxon>
        <taxon>Chitinophagia</taxon>
        <taxon>Chitinophagales</taxon>
        <taxon>Chitinophagaceae</taxon>
        <taxon>Chitinophaga</taxon>
    </lineage>
</organism>
<dbReference type="SUPFAM" id="SSF160631">
    <property type="entry name" value="SMI1/KNR4-like"/>
    <property type="match status" value="1"/>
</dbReference>
<dbReference type="Gene3D" id="3.40.1580.10">
    <property type="entry name" value="SMI1/KNR4-like"/>
    <property type="match status" value="1"/>
</dbReference>
<accession>A0A5B2VZP2</accession>
<dbReference type="InterPro" id="IPR037883">
    <property type="entry name" value="Knr4/Smi1-like_sf"/>
</dbReference>
<evidence type="ECO:0000313" key="2">
    <source>
        <dbReference type="EMBL" id="KAA2243802.1"/>
    </source>
</evidence>
<comment type="caution">
    <text evidence="2">The sequence shown here is derived from an EMBL/GenBank/DDBJ whole genome shotgun (WGS) entry which is preliminary data.</text>
</comment>
<feature type="domain" description="Knr4/Smi1-like" evidence="1">
    <location>
        <begin position="57"/>
        <end position="142"/>
    </location>
</feature>
<evidence type="ECO:0000259" key="1">
    <source>
        <dbReference type="Pfam" id="PF09346"/>
    </source>
</evidence>
<sequence length="164" mass="18513">MWYTSFEFYDRQPGLQPGSMTTLLSAPVSATELALLEQNLQRMSINNVHPRQWVIPQFTLPEELLQLLACSNGGGIVNGSREFGFFSLEQIREYYLHYHFPQYTPYFLPIAFNGGGIFYAYDYRQQTPPIVAISAGNLDAADSALLGYSLQEVLEQDTDIADSL</sequence>
<gene>
    <name evidence="2" type="ORF">F0L74_15110</name>
</gene>
<dbReference type="Pfam" id="PF09346">
    <property type="entry name" value="SMI1_KNR4"/>
    <property type="match status" value="1"/>
</dbReference>
<proteinExistence type="predicted"/>
<dbReference type="Proteomes" id="UP000324611">
    <property type="component" value="Unassembled WGS sequence"/>
</dbReference>
<protein>
    <submittedName>
        <fullName evidence="2">SMI1/KNR4 family protein</fullName>
    </submittedName>
</protein>
<name>A0A5B2VZP2_9BACT</name>
<dbReference type="AlphaFoldDB" id="A0A5B2VZP2"/>